<feature type="domain" description="Fibronectin type-III" evidence="3">
    <location>
        <begin position="136"/>
        <end position="221"/>
    </location>
</feature>
<keyword evidence="4" id="KW-0808">Transferase</keyword>
<evidence type="ECO:0000313" key="5">
    <source>
        <dbReference type="Proteomes" id="UP000590442"/>
    </source>
</evidence>
<dbReference type="Proteomes" id="UP000590442">
    <property type="component" value="Unassembled WGS sequence"/>
</dbReference>
<sequence length="458" mass="49892">MRYLSFFLIICSLIIFFACSKDSDINKNEEESPVDNEAPSKPLGVSLSSVTANTASISWEQSSDNIGVEGYSIYKEGLLVESVNETSYTAVGLNPNSIYVFAITAFDAAANESESSESLEVITEEESTADLVAPSKPEGLKESNLTGTSVDISWNASTDNRGVAGYKIFQNGTLIGATDKIEYSINGLTPNTSYTFSVLAYDEAGNESDLSEEVIITTESAQGSVKVLVFTKTDGYDHNTRNETIEMVQGIATNLGFEVVVDNTGNEFNSLSNLSQYKVIFFSNTSGNTLNDGQRGNVEAYANQGGNFISNHAASDSYGHSTANTVSGNGKGLWDWYAENVTGCSVRNNPNHTSSGLAATVSVENQNNELTDGIGFPWNDNEEWYYWEGGYVNPLFIELLRVSDTGSNSYDDTRMTAQYLERADDGKSFYTSMGHSKGKYSDAEFVQLITNVFVWMLN</sequence>
<keyword evidence="4" id="KW-0315">Glutamine amidotransferase</keyword>
<keyword evidence="5" id="KW-1185">Reference proteome</keyword>
<protein>
    <submittedName>
        <fullName evidence="4">Chitodextrinase/type 1 glutamine amidotransferase</fullName>
    </submittedName>
</protein>
<dbReference type="PROSITE" id="PS50853">
    <property type="entry name" value="FN3"/>
    <property type="match status" value="2"/>
</dbReference>
<reference evidence="4 5" key="1">
    <citation type="submission" date="2020-03" db="EMBL/GenBank/DDBJ databases">
        <title>Genomic Encyclopedia of Type Strains, Phase IV (KMG-IV): sequencing the most valuable type-strain genomes for metagenomic binning, comparative biology and taxonomic classification.</title>
        <authorList>
            <person name="Goeker M."/>
        </authorList>
    </citation>
    <scope>NUCLEOTIDE SEQUENCE [LARGE SCALE GENOMIC DNA]</scope>
    <source>
        <strain evidence="4 5">DSM 29762</strain>
    </source>
</reference>
<evidence type="ECO:0000256" key="2">
    <source>
        <dbReference type="SAM" id="SignalP"/>
    </source>
</evidence>
<dbReference type="Pfam" id="PF00041">
    <property type="entry name" value="fn3"/>
    <property type="match status" value="2"/>
</dbReference>
<feature type="region of interest" description="Disordered" evidence="1">
    <location>
        <begin position="122"/>
        <end position="144"/>
    </location>
</feature>
<evidence type="ECO:0000313" key="4">
    <source>
        <dbReference type="EMBL" id="NJB71624.1"/>
    </source>
</evidence>
<dbReference type="InterPro" id="IPR013783">
    <property type="entry name" value="Ig-like_fold"/>
</dbReference>
<gene>
    <name evidence="4" type="ORF">GGR42_002086</name>
</gene>
<dbReference type="SUPFAM" id="SSF52317">
    <property type="entry name" value="Class I glutamine amidotransferase-like"/>
    <property type="match status" value="1"/>
</dbReference>
<dbReference type="GO" id="GO:0016740">
    <property type="term" value="F:transferase activity"/>
    <property type="evidence" value="ECO:0007669"/>
    <property type="project" value="UniProtKB-KW"/>
</dbReference>
<dbReference type="AlphaFoldDB" id="A0A846R2N3"/>
<dbReference type="Pfam" id="PF06283">
    <property type="entry name" value="ThuA"/>
    <property type="match status" value="1"/>
</dbReference>
<feature type="chain" id="PRO_5032309471" evidence="2">
    <location>
        <begin position="21"/>
        <end position="458"/>
    </location>
</feature>
<dbReference type="InterPro" id="IPR036116">
    <property type="entry name" value="FN3_sf"/>
</dbReference>
<dbReference type="EMBL" id="JAATJJ010000001">
    <property type="protein sequence ID" value="NJB71624.1"/>
    <property type="molecule type" value="Genomic_DNA"/>
</dbReference>
<evidence type="ECO:0000256" key="1">
    <source>
        <dbReference type="SAM" id="MobiDB-lite"/>
    </source>
</evidence>
<dbReference type="Gene3D" id="3.40.50.880">
    <property type="match status" value="1"/>
</dbReference>
<dbReference type="PROSITE" id="PS51257">
    <property type="entry name" value="PROKAR_LIPOPROTEIN"/>
    <property type="match status" value="1"/>
</dbReference>
<dbReference type="Gene3D" id="2.60.40.10">
    <property type="entry name" value="Immunoglobulins"/>
    <property type="match status" value="2"/>
</dbReference>
<dbReference type="InterPro" id="IPR029010">
    <property type="entry name" value="ThuA-like"/>
</dbReference>
<proteinExistence type="predicted"/>
<dbReference type="PANTHER" id="PTHR40469:SF2">
    <property type="entry name" value="GALACTOSE-BINDING DOMAIN-LIKE SUPERFAMILY PROTEIN"/>
    <property type="match status" value="1"/>
</dbReference>
<dbReference type="PANTHER" id="PTHR40469">
    <property type="entry name" value="SECRETED GLYCOSYL HYDROLASE"/>
    <property type="match status" value="1"/>
</dbReference>
<dbReference type="SUPFAM" id="SSF49265">
    <property type="entry name" value="Fibronectin type III"/>
    <property type="match status" value="1"/>
</dbReference>
<dbReference type="InterPro" id="IPR003961">
    <property type="entry name" value="FN3_dom"/>
</dbReference>
<dbReference type="CDD" id="cd00063">
    <property type="entry name" value="FN3"/>
    <property type="match status" value="2"/>
</dbReference>
<keyword evidence="2" id="KW-0732">Signal</keyword>
<dbReference type="InterPro" id="IPR029062">
    <property type="entry name" value="Class_I_gatase-like"/>
</dbReference>
<comment type="caution">
    <text evidence="4">The sequence shown here is derived from an EMBL/GenBank/DDBJ whole genome shotgun (WGS) entry which is preliminary data.</text>
</comment>
<evidence type="ECO:0000259" key="3">
    <source>
        <dbReference type="PROSITE" id="PS50853"/>
    </source>
</evidence>
<dbReference type="SMART" id="SM00060">
    <property type="entry name" value="FN3"/>
    <property type="match status" value="2"/>
</dbReference>
<feature type="domain" description="Fibronectin type-III" evidence="3">
    <location>
        <begin position="41"/>
        <end position="126"/>
    </location>
</feature>
<name>A0A846R2N3_9FLAO</name>
<organism evidence="4 5">
    <name type="scientific">Saonia flava</name>
    <dbReference type="NCBI Taxonomy" id="523696"/>
    <lineage>
        <taxon>Bacteria</taxon>
        <taxon>Pseudomonadati</taxon>
        <taxon>Bacteroidota</taxon>
        <taxon>Flavobacteriia</taxon>
        <taxon>Flavobacteriales</taxon>
        <taxon>Flavobacteriaceae</taxon>
        <taxon>Saonia</taxon>
    </lineage>
</organism>
<accession>A0A846R2N3</accession>
<feature type="signal peptide" evidence="2">
    <location>
        <begin position="1"/>
        <end position="20"/>
    </location>
</feature>